<dbReference type="RefSeq" id="WP_343924727.1">
    <property type="nucleotide sequence ID" value="NZ_BAAAKW010000028.1"/>
</dbReference>
<dbReference type="PANTHER" id="PTHR42996:SF1">
    <property type="entry name" value="PHOSPHATE-BINDING PROTEIN PSTS"/>
    <property type="match status" value="1"/>
</dbReference>
<organism evidence="7 8">
    <name type="scientific">Rhodoglobus aureus</name>
    <dbReference type="NCBI Taxonomy" id="191497"/>
    <lineage>
        <taxon>Bacteria</taxon>
        <taxon>Bacillati</taxon>
        <taxon>Actinomycetota</taxon>
        <taxon>Actinomycetes</taxon>
        <taxon>Micrococcales</taxon>
        <taxon>Microbacteriaceae</taxon>
        <taxon>Rhodoglobus</taxon>
    </lineage>
</organism>
<keyword evidence="2 4" id="KW-0813">Transport</keyword>
<evidence type="ECO:0000259" key="6">
    <source>
        <dbReference type="Pfam" id="PF12849"/>
    </source>
</evidence>
<keyword evidence="8" id="KW-1185">Reference proteome</keyword>
<dbReference type="InterPro" id="IPR050962">
    <property type="entry name" value="Phosphate-bind_PstS"/>
</dbReference>
<comment type="similarity">
    <text evidence="1 4">Belongs to the PstS family.</text>
</comment>
<dbReference type="CDD" id="cd13565">
    <property type="entry name" value="PBP2_PstS"/>
    <property type="match status" value="1"/>
</dbReference>
<dbReference type="PIRSF" id="PIRSF002756">
    <property type="entry name" value="PstS"/>
    <property type="match status" value="1"/>
</dbReference>
<dbReference type="InterPro" id="IPR005673">
    <property type="entry name" value="ABC_phos-bd_PstS"/>
</dbReference>
<dbReference type="PROSITE" id="PS51257">
    <property type="entry name" value="PROKAR_LIPOPROTEIN"/>
    <property type="match status" value="1"/>
</dbReference>
<comment type="caution">
    <text evidence="7">The sequence shown here is derived from an EMBL/GenBank/DDBJ whole genome shotgun (WGS) entry which is preliminary data.</text>
</comment>
<dbReference type="EMBL" id="BAAAKW010000028">
    <property type="protein sequence ID" value="GAA1217135.1"/>
    <property type="molecule type" value="Genomic_DNA"/>
</dbReference>
<evidence type="ECO:0000313" key="7">
    <source>
        <dbReference type="EMBL" id="GAA1217135.1"/>
    </source>
</evidence>
<accession>A0ABP4GCC2</accession>
<gene>
    <name evidence="7" type="primary">pstS_2</name>
    <name evidence="7" type="ORF">GCM10009655_15700</name>
</gene>
<dbReference type="Gene3D" id="3.40.190.10">
    <property type="entry name" value="Periplasmic binding protein-like II"/>
    <property type="match status" value="2"/>
</dbReference>
<keyword evidence="5" id="KW-0732">Signal</keyword>
<keyword evidence="3 4" id="KW-0592">Phosphate transport</keyword>
<dbReference type="Pfam" id="PF12849">
    <property type="entry name" value="PBP_like_2"/>
    <property type="match status" value="1"/>
</dbReference>
<reference evidence="8" key="1">
    <citation type="journal article" date="2019" name="Int. J. Syst. Evol. Microbiol.">
        <title>The Global Catalogue of Microorganisms (GCM) 10K type strain sequencing project: providing services to taxonomists for standard genome sequencing and annotation.</title>
        <authorList>
            <consortium name="The Broad Institute Genomics Platform"/>
            <consortium name="The Broad Institute Genome Sequencing Center for Infectious Disease"/>
            <person name="Wu L."/>
            <person name="Ma J."/>
        </authorList>
    </citation>
    <scope>NUCLEOTIDE SEQUENCE [LARGE SCALE GENOMIC DNA]</scope>
    <source>
        <strain evidence="8">JCM 12762</strain>
    </source>
</reference>
<protein>
    <recommendedName>
        <fullName evidence="4">Phosphate-binding protein</fullName>
    </recommendedName>
</protein>
<dbReference type="InterPro" id="IPR024370">
    <property type="entry name" value="PBP_domain"/>
</dbReference>
<evidence type="ECO:0000256" key="2">
    <source>
        <dbReference type="ARBA" id="ARBA00022448"/>
    </source>
</evidence>
<dbReference type="PANTHER" id="PTHR42996">
    <property type="entry name" value="PHOSPHATE-BINDING PROTEIN PSTS"/>
    <property type="match status" value="1"/>
</dbReference>
<evidence type="ECO:0000256" key="1">
    <source>
        <dbReference type="ARBA" id="ARBA00008725"/>
    </source>
</evidence>
<proteinExistence type="inferred from homology"/>
<evidence type="ECO:0000256" key="4">
    <source>
        <dbReference type="PIRNR" id="PIRNR002756"/>
    </source>
</evidence>
<feature type="chain" id="PRO_5046807580" description="Phosphate-binding protein" evidence="5">
    <location>
        <begin position="27"/>
        <end position="364"/>
    </location>
</feature>
<feature type="signal peptide" evidence="5">
    <location>
        <begin position="1"/>
        <end position="26"/>
    </location>
</feature>
<evidence type="ECO:0000256" key="3">
    <source>
        <dbReference type="ARBA" id="ARBA00022592"/>
    </source>
</evidence>
<feature type="domain" description="PBP" evidence="6">
    <location>
        <begin position="40"/>
        <end position="334"/>
    </location>
</feature>
<sequence>MNFKRLGTIGAIAIAGTILLSSCATAADNGDSGESASGFTGTLVGAGASSQQSAQEAWVAGFQTANENVTVEYDPIGSGGGRDTFIGGGSQFAGSDRAFSVEEIAEDNFVSCVPGTGILEIPAYISPIAIIFNLDGIDSLNLDAATIAGIFNGTITNWNDPAIASQNEGVELPDLAITAVHRADDSGTTANFTDYLSAAAPDAWTVGQIETWPTEFGGEAAPQTSGVVDAVTNGTGTIGYADASRAGDLGTVAVKVGDEYVPYSPEAAAAIVDASPFAEGRGETDLAVNLDRASAESGVYPIVLISYLIACNEYASSDGVDLVKAYLSYIISDEGQSAAASNAGSAPISSKLFERAQAAVDAIK</sequence>
<evidence type="ECO:0000313" key="8">
    <source>
        <dbReference type="Proteomes" id="UP001500943"/>
    </source>
</evidence>
<dbReference type="Proteomes" id="UP001500943">
    <property type="component" value="Unassembled WGS sequence"/>
</dbReference>
<dbReference type="SUPFAM" id="SSF53850">
    <property type="entry name" value="Periplasmic binding protein-like II"/>
    <property type="match status" value="1"/>
</dbReference>
<name>A0ABP4GCC2_9MICO</name>
<evidence type="ECO:0000256" key="5">
    <source>
        <dbReference type="SAM" id="SignalP"/>
    </source>
</evidence>